<dbReference type="InterPro" id="IPR001128">
    <property type="entry name" value="Cyt_P450"/>
</dbReference>
<comment type="cofactor">
    <cofactor evidence="1 6">
        <name>heme</name>
        <dbReference type="ChEBI" id="CHEBI:30413"/>
    </cofactor>
</comment>
<comment type="similarity">
    <text evidence="2">Belongs to the cytochrome P450 family.</text>
</comment>
<dbReference type="Proteomes" id="UP000799423">
    <property type="component" value="Unassembled WGS sequence"/>
</dbReference>
<evidence type="ECO:0000256" key="1">
    <source>
        <dbReference type="ARBA" id="ARBA00001971"/>
    </source>
</evidence>
<name>A0A6A7AW85_9PLEO</name>
<dbReference type="EMBL" id="MU006333">
    <property type="protein sequence ID" value="KAF2846617.1"/>
    <property type="molecule type" value="Genomic_DNA"/>
</dbReference>
<gene>
    <name evidence="7" type="ORF">T440DRAFT_457971</name>
</gene>
<organism evidence="7 8">
    <name type="scientific">Plenodomus tracheiphilus IPT5</name>
    <dbReference type="NCBI Taxonomy" id="1408161"/>
    <lineage>
        <taxon>Eukaryota</taxon>
        <taxon>Fungi</taxon>
        <taxon>Dikarya</taxon>
        <taxon>Ascomycota</taxon>
        <taxon>Pezizomycotina</taxon>
        <taxon>Dothideomycetes</taxon>
        <taxon>Pleosporomycetidae</taxon>
        <taxon>Pleosporales</taxon>
        <taxon>Pleosporineae</taxon>
        <taxon>Leptosphaeriaceae</taxon>
        <taxon>Plenodomus</taxon>
    </lineage>
</organism>
<evidence type="ECO:0000313" key="7">
    <source>
        <dbReference type="EMBL" id="KAF2846617.1"/>
    </source>
</evidence>
<evidence type="ECO:0000256" key="5">
    <source>
        <dbReference type="ARBA" id="ARBA00023004"/>
    </source>
</evidence>
<evidence type="ECO:0000256" key="4">
    <source>
        <dbReference type="ARBA" id="ARBA00022723"/>
    </source>
</evidence>
<dbReference type="OrthoDB" id="1470350at2759"/>
<dbReference type="AlphaFoldDB" id="A0A6A7AW85"/>
<dbReference type="GO" id="GO:0016705">
    <property type="term" value="F:oxidoreductase activity, acting on paired donors, with incorporation or reduction of molecular oxygen"/>
    <property type="evidence" value="ECO:0007669"/>
    <property type="project" value="InterPro"/>
</dbReference>
<sequence length="558" mass="62431">MLLPYKVLDLVCEAIPSLFAILTFLCLVAVSRIFGARNGQEVKDEAPTLPYKYPILRNTMEFAFRGPELFNKLLTSFPTIAGALRIRLINEDIYIVHGPKNVTAVSQNTNLSVTKAYGYALRHCFGMKKAAAALYHRDTSGSRTKPIAGSNVSASSRIGIHTHANIAEGLLVTGLEPMTQRFEAALAAALHDHKIDTEWKQYSDLATFFEDVLGRAVLDAVFGPALLETNKSFVRDLFEYDKVVMDLARRVPWFIKPLPYRLRSGIVKMVKKWHTAVTSTSPSDQSNNSHSGWGSSMLKSRYEMLMRSDTQDADSVASTDFAFIWASVTNVVPSTLIMAVQAICDPCLLQELRAAMDERCFDQTTTISHEELTKIPILASLYAETLRFGVQIHIPRDAPHHTVQIGKSILPKNSFIMMNTWLAHSDAEAWNTQSGRRPLDQFWPHRFLVYADDPCSGPCKNTAWREGLDFDNKKAVFSTDGLQGAWIPYGSGHHACPGRLLAKRIMLHTVALLVRLYDVEILPGNKIPEFASPRFGFGVKKLAHHAPFRIRQRSVRSL</sequence>
<keyword evidence="8" id="KW-1185">Reference proteome</keyword>
<protein>
    <submittedName>
        <fullName evidence="7">Cytochrome P450</fullName>
    </submittedName>
</protein>
<evidence type="ECO:0000313" key="8">
    <source>
        <dbReference type="Proteomes" id="UP000799423"/>
    </source>
</evidence>
<feature type="binding site" description="axial binding residue" evidence="6">
    <location>
        <position position="496"/>
    </location>
    <ligand>
        <name>heme</name>
        <dbReference type="ChEBI" id="CHEBI:30413"/>
    </ligand>
    <ligandPart>
        <name>Fe</name>
        <dbReference type="ChEBI" id="CHEBI:18248"/>
    </ligandPart>
</feature>
<evidence type="ECO:0000256" key="3">
    <source>
        <dbReference type="ARBA" id="ARBA00022617"/>
    </source>
</evidence>
<dbReference type="InterPro" id="IPR002403">
    <property type="entry name" value="Cyt_P450_E_grp-IV"/>
</dbReference>
<dbReference type="InterPro" id="IPR050529">
    <property type="entry name" value="CYP450_sterol_14alpha_dmase"/>
</dbReference>
<dbReference type="Pfam" id="PF00067">
    <property type="entry name" value="p450"/>
    <property type="match status" value="1"/>
</dbReference>
<dbReference type="InterPro" id="IPR036396">
    <property type="entry name" value="Cyt_P450_sf"/>
</dbReference>
<dbReference type="Gene3D" id="1.10.630.10">
    <property type="entry name" value="Cytochrome P450"/>
    <property type="match status" value="1"/>
</dbReference>
<dbReference type="GO" id="GO:0005506">
    <property type="term" value="F:iron ion binding"/>
    <property type="evidence" value="ECO:0007669"/>
    <property type="project" value="InterPro"/>
</dbReference>
<evidence type="ECO:0000256" key="2">
    <source>
        <dbReference type="ARBA" id="ARBA00010617"/>
    </source>
</evidence>
<evidence type="ECO:0000256" key="6">
    <source>
        <dbReference type="PIRSR" id="PIRSR602403-1"/>
    </source>
</evidence>
<keyword evidence="4 6" id="KW-0479">Metal-binding</keyword>
<proteinExistence type="inferred from homology"/>
<dbReference type="PRINTS" id="PR00465">
    <property type="entry name" value="EP450IV"/>
</dbReference>
<keyword evidence="3 6" id="KW-0349">Heme</keyword>
<dbReference type="SUPFAM" id="SSF48264">
    <property type="entry name" value="Cytochrome P450"/>
    <property type="match status" value="1"/>
</dbReference>
<accession>A0A6A7AW85</accession>
<dbReference type="PANTHER" id="PTHR24304">
    <property type="entry name" value="CYTOCHROME P450 FAMILY 7"/>
    <property type="match status" value="1"/>
</dbReference>
<keyword evidence="5 6" id="KW-0408">Iron</keyword>
<dbReference type="GO" id="GO:0020037">
    <property type="term" value="F:heme binding"/>
    <property type="evidence" value="ECO:0007669"/>
    <property type="project" value="InterPro"/>
</dbReference>
<dbReference type="PANTHER" id="PTHR24304:SF2">
    <property type="entry name" value="24-HYDROXYCHOLESTEROL 7-ALPHA-HYDROXYLASE"/>
    <property type="match status" value="1"/>
</dbReference>
<reference evidence="7" key="1">
    <citation type="submission" date="2020-01" db="EMBL/GenBank/DDBJ databases">
        <authorList>
            <consortium name="DOE Joint Genome Institute"/>
            <person name="Haridas S."/>
            <person name="Albert R."/>
            <person name="Binder M."/>
            <person name="Bloem J."/>
            <person name="Labutti K."/>
            <person name="Salamov A."/>
            <person name="Andreopoulos B."/>
            <person name="Baker S.E."/>
            <person name="Barry K."/>
            <person name="Bills G."/>
            <person name="Bluhm B.H."/>
            <person name="Cannon C."/>
            <person name="Castanera R."/>
            <person name="Culley D.E."/>
            <person name="Daum C."/>
            <person name="Ezra D."/>
            <person name="Gonzalez J.B."/>
            <person name="Henrissat B."/>
            <person name="Kuo A."/>
            <person name="Liang C."/>
            <person name="Lipzen A."/>
            <person name="Lutzoni F."/>
            <person name="Magnuson J."/>
            <person name="Mondo S."/>
            <person name="Nolan M."/>
            <person name="Ohm R."/>
            <person name="Pangilinan J."/>
            <person name="Park H.-J."/>
            <person name="Ramirez L."/>
            <person name="Alfaro M."/>
            <person name="Sun H."/>
            <person name="Tritt A."/>
            <person name="Yoshinaga Y."/>
            <person name="Zwiers L.-H."/>
            <person name="Turgeon B.G."/>
            <person name="Goodwin S.B."/>
            <person name="Spatafora J.W."/>
            <person name="Crous P.W."/>
            <person name="Grigoriev I.V."/>
        </authorList>
    </citation>
    <scope>NUCLEOTIDE SEQUENCE</scope>
    <source>
        <strain evidence="7">IPT5</strain>
    </source>
</reference>
<dbReference type="GO" id="GO:0008395">
    <property type="term" value="F:steroid hydroxylase activity"/>
    <property type="evidence" value="ECO:0007669"/>
    <property type="project" value="TreeGrafter"/>
</dbReference>